<protein>
    <submittedName>
        <fullName evidence="2">P1 family peptidase</fullName>
    </submittedName>
</protein>
<gene>
    <name evidence="2" type="ORF">IAC43_01870</name>
</gene>
<dbReference type="Pfam" id="PF03576">
    <property type="entry name" value="Peptidase_S58"/>
    <property type="match status" value="1"/>
</dbReference>
<dbReference type="AlphaFoldDB" id="A0A9D1KRA6"/>
<dbReference type="PANTHER" id="PTHR36512:SF3">
    <property type="entry name" value="BLR5678 PROTEIN"/>
    <property type="match status" value="1"/>
</dbReference>
<reference evidence="2" key="2">
    <citation type="journal article" date="2021" name="PeerJ">
        <title>Extensive microbial diversity within the chicken gut microbiome revealed by metagenomics and culture.</title>
        <authorList>
            <person name="Gilroy R."/>
            <person name="Ravi A."/>
            <person name="Getino M."/>
            <person name="Pursley I."/>
            <person name="Horton D.L."/>
            <person name="Alikhan N.F."/>
            <person name="Baker D."/>
            <person name="Gharbi K."/>
            <person name="Hall N."/>
            <person name="Watson M."/>
            <person name="Adriaenssens E.M."/>
            <person name="Foster-Nyarko E."/>
            <person name="Jarju S."/>
            <person name="Secka A."/>
            <person name="Antonio M."/>
            <person name="Oren A."/>
            <person name="Chaudhuri R.R."/>
            <person name="La Ragione R."/>
            <person name="Hildebrand F."/>
            <person name="Pallen M.J."/>
        </authorList>
    </citation>
    <scope>NUCLEOTIDE SEQUENCE</scope>
    <source>
        <strain evidence="2">ChiBcec7-5410</strain>
    </source>
</reference>
<dbReference type="SUPFAM" id="SSF56266">
    <property type="entry name" value="DmpA/ArgJ-like"/>
    <property type="match status" value="1"/>
</dbReference>
<proteinExistence type="inferred from homology"/>
<accession>A0A9D1KRA6</accession>
<comment type="similarity">
    <text evidence="1">Belongs to the peptidase S58 family.</text>
</comment>
<dbReference type="Proteomes" id="UP000824160">
    <property type="component" value="Unassembled WGS sequence"/>
</dbReference>
<dbReference type="PANTHER" id="PTHR36512">
    <property type="entry name" value="D-AMINOPEPTIDASE"/>
    <property type="match status" value="1"/>
</dbReference>
<dbReference type="Gene3D" id="3.60.70.12">
    <property type="entry name" value="L-amino peptidase D-ALA esterase/amidase"/>
    <property type="match status" value="1"/>
</dbReference>
<reference evidence="2" key="1">
    <citation type="submission" date="2020-10" db="EMBL/GenBank/DDBJ databases">
        <authorList>
            <person name="Gilroy R."/>
        </authorList>
    </citation>
    <scope>NUCLEOTIDE SEQUENCE</scope>
    <source>
        <strain evidence="2">ChiBcec7-5410</strain>
    </source>
</reference>
<dbReference type="EMBL" id="DVLW01000049">
    <property type="protein sequence ID" value="HIT93910.1"/>
    <property type="molecule type" value="Genomic_DNA"/>
</dbReference>
<evidence type="ECO:0000313" key="3">
    <source>
        <dbReference type="Proteomes" id="UP000824160"/>
    </source>
</evidence>
<dbReference type="GO" id="GO:0004177">
    <property type="term" value="F:aminopeptidase activity"/>
    <property type="evidence" value="ECO:0007669"/>
    <property type="project" value="TreeGrafter"/>
</dbReference>
<dbReference type="InterPro" id="IPR005321">
    <property type="entry name" value="Peptidase_S58_DmpA"/>
</dbReference>
<evidence type="ECO:0000313" key="2">
    <source>
        <dbReference type="EMBL" id="HIT93910.1"/>
    </source>
</evidence>
<dbReference type="InterPro" id="IPR016117">
    <property type="entry name" value="ArgJ-like_dom_sf"/>
</dbReference>
<name>A0A9D1KRA6_9FIRM</name>
<organism evidence="2 3">
    <name type="scientific">Candidatus Faecivivens stercoripullorum</name>
    <dbReference type="NCBI Taxonomy" id="2840805"/>
    <lineage>
        <taxon>Bacteria</taxon>
        <taxon>Bacillati</taxon>
        <taxon>Bacillota</taxon>
        <taxon>Clostridia</taxon>
        <taxon>Eubacteriales</taxon>
        <taxon>Oscillospiraceae</taxon>
        <taxon>Oscillospiraceae incertae sedis</taxon>
        <taxon>Candidatus Faecivivens</taxon>
    </lineage>
</organism>
<evidence type="ECO:0000256" key="1">
    <source>
        <dbReference type="ARBA" id="ARBA00007068"/>
    </source>
</evidence>
<comment type="caution">
    <text evidence="2">The sequence shown here is derived from an EMBL/GenBank/DDBJ whole genome shotgun (WGS) entry which is preliminary data.</text>
</comment>
<sequence>MTDLKPVRAAALGLNIGSLPRGKRNLISDVPGVRVGHRTIADGDYQTGVTVIMPPVENPFVHKLTAAAEVINGFGKTLGLVQLDELGTLETPIALTGTLNVGKVHDALVEYMVQLCRKDDIELTSINPVVGECNDSFLNRLIDRPVEKEDVFAAIESASADFELGAVGAGRGTACHSLKGGIGSSSRIVTLDGKEYTVGVLVQTNHGRLADFTLLTEPEREQLLHRYDGAAPDKGSCIMVLATDIPLSDRQLKRVLRRCPVGLIRLGSYIGHGSGEIAIGFSTGNIFDLHDRAAIQTVHQLDERQIDQVFRAAAEAIEEAVLDSMLTAEPVTGWKGHTKEALFPLLRPFLESGEFMPGQSLRR</sequence>